<dbReference type="GO" id="GO:0005886">
    <property type="term" value="C:plasma membrane"/>
    <property type="evidence" value="ECO:0007669"/>
    <property type="project" value="UniProtKB-SubCell"/>
</dbReference>
<evidence type="ECO:0000313" key="8">
    <source>
        <dbReference type="Proteomes" id="UP000218505"/>
    </source>
</evidence>
<accession>A0A290ZAM2</accession>
<dbReference type="KEGG" id="apre:CNX65_24420"/>
<keyword evidence="3 6" id="KW-0812">Transmembrane</keyword>
<keyword evidence="8" id="KW-1185">Reference proteome</keyword>
<feature type="transmembrane region" description="Helical" evidence="6">
    <location>
        <begin position="137"/>
        <end position="157"/>
    </location>
</feature>
<feature type="transmembrane region" description="Helical" evidence="6">
    <location>
        <begin position="96"/>
        <end position="116"/>
    </location>
</feature>
<reference evidence="7" key="1">
    <citation type="submission" date="2017-09" db="EMBL/GenBank/DDBJ databases">
        <title>Complete Genome Sequence of ansamitocin-producing Bacterium Actinosynnema pretiosum X47.</title>
        <authorList>
            <person name="Cao G."/>
            <person name="Zong G."/>
            <person name="Zhong C."/>
            <person name="Fu J."/>
        </authorList>
    </citation>
    <scope>NUCLEOTIDE SEQUENCE [LARGE SCALE GENOMIC DNA]</scope>
    <source>
        <strain evidence="7">X47</strain>
    </source>
</reference>
<dbReference type="AlphaFoldDB" id="A0A290ZAM2"/>
<evidence type="ECO:0000256" key="6">
    <source>
        <dbReference type="SAM" id="Phobius"/>
    </source>
</evidence>
<evidence type="ECO:0000256" key="2">
    <source>
        <dbReference type="ARBA" id="ARBA00022475"/>
    </source>
</evidence>
<organism evidence="7 8">
    <name type="scientific">Actinosynnema pretiosum</name>
    <dbReference type="NCBI Taxonomy" id="42197"/>
    <lineage>
        <taxon>Bacteria</taxon>
        <taxon>Bacillati</taxon>
        <taxon>Actinomycetota</taxon>
        <taxon>Actinomycetes</taxon>
        <taxon>Pseudonocardiales</taxon>
        <taxon>Pseudonocardiaceae</taxon>
        <taxon>Actinosynnema</taxon>
    </lineage>
</organism>
<proteinExistence type="predicted"/>
<dbReference type="Pfam" id="PF03631">
    <property type="entry name" value="Virul_fac_BrkB"/>
    <property type="match status" value="1"/>
</dbReference>
<keyword evidence="5 6" id="KW-0472">Membrane</keyword>
<comment type="subcellular location">
    <subcellularLocation>
        <location evidence="1">Cell membrane</location>
        <topology evidence="1">Multi-pass membrane protein</topology>
    </subcellularLocation>
</comment>
<name>A0A290ZAM2_9PSEU</name>
<evidence type="ECO:0000313" key="7">
    <source>
        <dbReference type="EMBL" id="ATE56029.1"/>
    </source>
</evidence>
<evidence type="ECO:0000256" key="5">
    <source>
        <dbReference type="ARBA" id="ARBA00023136"/>
    </source>
</evidence>
<keyword evidence="2" id="KW-1003">Cell membrane</keyword>
<evidence type="ECO:0000256" key="1">
    <source>
        <dbReference type="ARBA" id="ARBA00004651"/>
    </source>
</evidence>
<feature type="transmembrane region" description="Helical" evidence="6">
    <location>
        <begin position="177"/>
        <end position="196"/>
    </location>
</feature>
<feature type="transmembrane region" description="Helical" evidence="6">
    <location>
        <begin position="251"/>
        <end position="270"/>
    </location>
</feature>
<dbReference type="EMBL" id="CP023445">
    <property type="protein sequence ID" value="ATE56029.1"/>
    <property type="molecule type" value="Genomic_DNA"/>
</dbReference>
<protein>
    <submittedName>
        <fullName evidence="7">Ribonuclease BN</fullName>
    </submittedName>
</protein>
<keyword evidence="4 6" id="KW-1133">Transmembrane helix</keyword>
<feature type="transmembrane region" description="Helical" evidence="6">
    <location>
        <begin position="30"/>
        <end position="53"/>
    </location>
</feature>
<sequence length="281" mass="28881">MGRVDVVRGVLGFGVAVVRHALRALRGRDIALWGAGTAFFTALGLVPALLLALRGVGVLFGDELVVENLRLLGEALPAAQPAGGALRALGHAALTASWPALLSALLAACLCGEGLRRGFVQVAGLPSSGRTGWLGRLGFLPALVASPLLLALALALAPQIAPDYQAGGWAAARGVLVSFHLVWVLLAVVLLPVLVTTGPNALDARTTAAGAISTAAVLAGFLHGFVLFLAIPVDWAFPFAGLRGPAVVGALGLWLYLLHIVLLLCYRLLLSARSLRSPTTG</sequence>
<evidence type="ECO:0000256" key="4">
    <source>
        <dbReference type="ARBA" id="ARBA00022989"/>
    </source>
</evidence>
<gene>
    <name evidence="7" type="ORF">CNX65_24420</name>
</gene>
<feature type="transmembrane region" description="Helical" evidence="6">
    <location>
        <begin position="208"/>
        <end position="231"/>
    </location>
</feature>
<dbReference type="Proteomes" id="UP000218505">
    <property type="component" value="Chromosome"/>
</dbReference>
<evidence type="ECO:0000256" key="3">
    <source>
        <dbReference type="ARBA" id="ARBA00022692"/>
    </source>
</evidence>
<dbReference type="InterPro" id="IPR017039">
    <property type="entry name" value="Virul_fac_BrkB"/>
</dbReference>